<dbReference type="PANTHER" id="PTHR45922">
    <property type="entry name" value="CLEAVAGE AND POLYADENYLATION SPECIFICITY FACTOR SUBUNIT 2"/>
    <property type="match status" value="1"/>
</dbReference>
<comment type="similarity">
    <text evidence="1">Belongs to the metallo-beta-lactamase superfamily. RNA-metabolizing metallo-beta-lactamase-like family. CPSF2/YSH1 subfamily.</text>
</comment>
<dbReference type="InterPro" id="IPR027075">
    <property type="entry name" value="CPSF2"/>
</dbReference>
<dbReference type="Gene3D" id="3.40.50.10890">
    <property type="match status" value="1"/>
</dbReference>
<dbReference type="GO" id="GO:0003723">
    <property type="term" value="F:RNA binding"/>
    <property type="evidence" value="ECO:0007669"/>
    <property type="project" value="UniProtKB-KW"/>
</dbReference>
<dbReference type="PANTHER" id="PTHR45922:SF1">
    <property type="entry name" value="CLEAVAGE AND POLYADENYLATION SPECIFICITY FACTOR SUBUNIT 2"/>
    <property type="match status" value="1"/>
</dbReference>
<name>A0A9W7ANK7_9STRA</name>
<dbReference type="SUPFAM" id="SSF56281">
    <property type="entry name" value="Metallo-hydrolase/oxidoreductase"/>
    <property type="match status" value="1"/>
</dbReference>
<evidence type="ECO:0000256" key="1">
    <source>
        <dbReference type="RuleBase" id="RU365006"/>
    </source>
</evidence>
<keyword evidence="1" id="KW-0539">Nucleus</keyword>
<evidence type="ECO:0000313" key="4">
    <source>
        <dbReference type="EMBL" id="GMH71589.1"/>
    </source>
</evidence>
<dbReference type="OrthoDB" id="205797at2759"/>
<comment type="subcellular location">
    <subcellularLocation>
        <location evidence="1">Nucleus</location>
    </subcellularLocation>
</comment>
<feature type="non-terminal residue" evidence="4">
    <location>
        <position position="1"/>
    </location>
</feature>
<organism evidence="4 5">
    <name type="scientific">Triparma retinervis</name>
    <dbReference type="NCBI Taxonomy" id="2557542"/>
    <lineage>
        <taxon>Eukaryota</taxon>
        <taxon>Sar</taxon>
        <taxon>Stramenopiles</taxon>
        <taxon>Ochrophyta</taxon>
        <taxon>Bolidophyceae</taxon>
        <taxon>Parmales</taxon>
        <taxon>Triparmaceae</taxon>
        <taxon>Triparma</taxon>
    </lineage>
</organism>
<keyword evidence="5" id="KW-1185">Reference proteome</keyword>
<dbReference type="GO" id="GO:0005847">
    <property type="term" value="C:mRNA cleavage and polyadenylation specificity factor complex"/>
    <property type="evidence" value="ECO:0007669"/>
    <property type="project" value="InterPro"/>
</dbReference>
<accession>A0A9W7ANK7</accession>
<dbReference type="Proteomes" id="UP001165082">
    <property type="component" value="Unassembled WGS sequence"/>
</dbReference>
<dbReference type="EMBL" id="BRXZ01001453">
    <property type="protein sequence ID" value="GMH71589.1"/>
    <property type="molecule type" value="Genomic_DNA"/>
</dbReference>
<gene>
    <name evidence="4" type="ORF">TrRE_jg7889</name>
</gene>
<comment type="caution">
    <text evidence="4">The sequence shown here is derived from an EMBL/GenBank/DDBJ whole genome shotgun (WGS) entry which is preliminary data.</text>
</comment>
<feature type="domain" description="Metallo-beta-lactamase" evidence="3">
    <location>
        <begin position="21"/>
        <end position="163"/>
    </location>
</feature>
<evidence type="ECO:0000259" key="3">
    <source>
        <dbReference type="Pfam" id="PF16661"/>
    </source>
</evidence>
<dbReference type="InterPro" id="IPR036866">
    <property type="entry name" value="RibonucZ/Hydroxyglut_hydro"/>
</dbReference>
<keyword evidence="1" id="KW-0694">RNA-binding</keyword>
<evidence type="ECO:0000313" key="5">
    <source>
        <dbReference type="Proteomes" id="UP001165082"/>
    </source>
</evidence>
<feature type="compositionally biased region" description="Basic and acidic residues" evidence="2">
    <location>
        <begin position="431"/>
        <end position="453"/>
    </location>
</feature>
<reference evidence="4" key="1">
    <citation type="submission" date="2022-07" db="EMBL/GenBank/DDBJ databases">
        <title>Genome analysis of Parmales, a sister group of diatoms, reveals the evolutionary specialization of diatoms from phago-mixotrophs to photoautotrophs.</title>
        <authorList>
            <person name="Ban H."/>
            <person name="Sato S."/>
            <person name="Yoshikawa S."/>
            <person name="Kazumasa Y."/>
            <person name="Nakamura Y."/>
            <person name="Ichinomiya M."/>
            <person name="Saitoh K."/>
            <person name="Sato N."/>
            <person name="Blanc-Mathieu R."/>
            <person name="Endo H."/>
            <person name="Kuwata A."/>
            <person name="Ogata H."/>
        </authorList>
    </citation>
    <scope>NUCLEOTIDE SEQUENCE</scope>
</reference>
<keyword evidence="1" id="KW-0507">mRNA processing</keyword>
<dbReference type="Pfam" id="PF16661">
    <property type="entry name" value="Lactamase_B_6"/>
    <property type="match status" value="1"/>
</dbReference>
<dbReference type="AlphaFoldDB" id="A0A9W7ANK7"/>
<protein>
    <recommendedName>
        <fullName evidence="1">Cleavage and polyadenylation specificity factor subunit 2</fullName>
    </recommendedName>
    <alternativeName>
        <fullName evidence="1">Cleavage and polyadenylation specificity factor 100 kDa subunit</fullName>
    </alternativeName>
</protein>
<dbReference type="GO" id="GO:0006398">
    <property type="term" value="P:mRNA 3'-end processing by stem-loop binding and cleavage"/>
    <property type="evidence" value="ECO:0007669"/>
    <property type="project" value="InterPro"/>
</dbReference>
<evidence type="ECO:0000256" key="2">
    <source>
        <dbReference type="SAM" id="MobiDB-lite"/>
    </source>
</evidence>
<feature type="region of interest" description="Disordered" evidence="2">
    <location>
        <begin position="430"/>
        <end position="464"/>
    </location>
</feature>
<proteinExistence type="inferred from homology"/>
<sequence length="464" mass="51229">MLRSAESPLTRTPNPDGFEKLVDYVQNSPDEKCLLITSASPSASFALPLLYRLWREGGKTYPFPTIISTAPVRKMTQLNLYDAFSSASSTGPTHTTVQDIDDVVGTLRDSSWVELKYSQPKVFHNVTISAKRSGCSVGGSYFVLNTSTPKSTMIYAPKYSHRTNLCQETDLKLGHANVDCVITYPGGTGSGLGNGVSALKRHKKIKKRMALVVRDKELTSSVHEVLKRGGNVILPVEALSEMAEPLLVLQNWLSVSNYSRSYRLCVCSNVGEEWKRFLKCFLEWTRLGDGFDGGGTNPFNLRGVEFFSSFDGVKEGGNDRPVVLFGTSASLMTGPCAAALTEWGGDEDNGIIFTSSQFNLGARSTLLKEWCNAKSEDREMVDEIEVKSWKVRRKFLEGEEVAEYEMLEEMRQEELKKAREKQAVANQIQSVKEHLGISAEEKGGGAEGGRKDEDENASDSNNLP</sequence>
<dbReference type="InterPro" id="IPR001279">
    <property type="entry name" value="Metallo-B-lactamas"/>
</dbReference>